<evidence type="ECO:0000313" key="3">
    <source>
        <dbReference type="Proteomes" id="UP000534286"/>
    </source>
</evidence>
<keyword evidence="1" id="KW-0472">Membrane</keyword>
<comment type="caution">
    <text evidence="2">The sequence shown here is derived from an EMBL/GenBank/DDBJ whole genome shotgun (WGS) entry which is preliminary data.</text>
</comment>
<keyword evidence="1" id="KW-0812">Transmembrane</keyword>
<organism evidence="2 3">
    <name type="scientific">Streptosporangium album</name>
    <dbReference type="NCBI Taxonomy" id="47479"/>
    <lineage>
        <taxon>Bacteria</taxon>
        <taxon>Bacillati</taxon>
        <taxon>Actinomycetota</taxon>
        <taxon>Actinomycetes</taxon>
        <taxon>Streptosporangiales</taxon>
        <taxon>Streptosporangiaceae</taxon>
        <taxon>Streptosporangium</taxon>
    </lineage>
</organism>
<dbReference type="Proteomes" id="UP000534286">
    <property type="component" value="Unassembled WGS sequence"/>
</dbReference>
<name>A0A7W7W8D6_9ACTN</name>
<reference evidence="2 3" key="1">
    <citation type="submission" date="2020-08" db="EMBL/GenBank/DDBJ databases">
        <title>Sequencing the genomes of 1000 actinobacteria strains.</title>
        <authorList>
            <person name="Klenk H.-P."/>
        </authorList>
    </citation>
    <scope>NUCLEOTIDE SEQUENCE [LARGE SCALE GENOMIC DNA]</scope>
    <source>
        <strain evidence="2 3">DSM 43023</strain>
    </source>
</reference>
<keyword evidence="3" id="KW-1185">Reference proteome</keyword>
<proteinExistence type="predicted"/>
<evidence type="ECO:0000313" key="2">
    <source>
        <dbReference type="EMBL" id="MBB4938202.1"/>
    </source>
</evidence>
<dbReference type="EMBL" id="JACHJU010000001">
    <property type="protein sequence ID" value="MBB4938202.1"/>
    <property type="molecule type" value="Genomic_DNA"/>
</dbReference>
<protein>
    <submittedName>
        <fullName evidence="2">Low temperature requirement protein LtrA</fullName>
    </submittedName>
</protein>
<keyword evidence="1" id="KW-1133">Transmembrane helix</keyword>
<evidence type="ECO:0000256" key="1">
    <source>
        <dbReference type="SAM" id="Phobius"/>
    </source>
</evidence>
<accession>A0A7W7W8D6</accession>
<sequence>MLVTGLTPAENDHLTAATVAAFTVAFLGSMAMWWVYFDRTGEPPVAVRPTP</sequence>
<gene>
    <name evidence="2" type="ORF">FHR32_002507</name>
</gene>
<feature type="transmembrane region" description="Helical" evidence="1">
    <location>
        <begin position="14"/>
        <end position="36"/>
    </location>
</feature>
<dbReference type="AlphaFoldDB" id="A0A7W7W8D6"/>